<dbReference type="InterPro" id="IPR004843">
    <property type="entry name" value="Calcineurin-like_PHP"/>
</dbReference>
<evidence type="ECO:0000256" key="2">
    <source>
        <dbReference type="ARBA" id="ARBA00022729"/>
    </source>
</evidence>
<dbReference type="GO" id="GO:0019867">
    <property type="term" value="C:outer membrane"/>
    <property type="evidence" value="ECO:0007669"/>
    <property type="project" value="InterPro"/>
</dbReference>
<keyword evidence="2" id="KW-0732">Signal</keyword>
<feature type="domain" description="Calcineurin-like phosphoesterase" evidence="6">
    <location>
        <begin position="48"/>
        <end position="247"/>
    </location>
</feature>
<evidence type="ECO:0000256" key="1">
    <source>
        <dbReference type="ARBA" id="ARBA00004370"/>
    </source>
</evidence>
<evidence type="ECO:0000256" key="3">
    <source>
        <dbReference type="ARBA" id="ARBA00022801"/>
    </source>
</evidence>
<feature type="transmembrane region" description="Helical" evidence="5">
    <location>
        <begin position="20"/>
        <end position="42"/>
    </location>
</feature>
<keyword evidence="9" id="KW-1185">Reference proteome</keyword>
<dbReference type="Pfam" id="PF00149">
    <property type="entry name" value="Metallophos"/>
    <property type="match status" value="1"/>
</dbReference>
<dbReference type="InterPro" id="IPR000184">
    <property type="entry name" value="Bac_surfAg_D15"/>
</dbReference>
<gene>
    <name evidence="8" type="ORF">GJR95_38615</name>
</gene>
<dbReference type="AlphaFoldDB" id="A0A6P1W960"/>
<dbReference type="GO" id="GO:0016787">
    <property type="term" value="F:hydrolase activity"/>
    <property type="evidence" value="ECO:0007669"/>
    <property type="project" value="UniProtKB-KW"/>
</dbReference>
<dbReference type="Pfam" id="PF01103">
    <property type="entry name" value="Omp85"/>
    <property type="match status" value="1"/>
</dbReference>
<reference evidence="8 9" key="1">
    <citation type="submission" date="2019-11" db="EMBL/GenBank/DDBJ databases">
        <title>Spirosoma endbachense sp. nov., isolated from a natural salt meadow.</title>
        <authorList>
            <person name="Rojas J."/>
            <person name="Ambika Manirajan B."/>
            <person name="Ratering S."/>
            <person name="Suarez C."/>
            <person name="Geissler-Plaum R."/>
            <person name="Schnell S."/>
        </authorList>
    </citation>
    <scope>NUCLEOTIDE SEQUENCE [LARGE SCALE GENOMIC DNA]</scope>
    <source>
        <strain evidence="8 9">I-24</strain>
    </source>
</reference>
<keyword evidence="5" id="KW-0812">Transmembrane</keyword>
<keyword evidence="3" id="KW-0378">Hydrolase</keyword>
<dbReference type="EMBL" id="CP045997">
    <property type="protein sequence ID" value="QHW00578.1"/>
    <property type="molecule type" value="Genomic_DNA"/>
</dbReference>
<dbReference type="PANTHER" id="PTHR10161">
    <property type="entry name" value="TARTRATE-RESISTANT ACID PHOSPHATASE TYPE 5"/>
    <property type="match status" value="1"/>
</dbReference>
<evidence type="ECO:0000259" key="6">
    <source>
        <dbReference type="Pfam" id="PF00149"/>
    </source>
</evidence>
<organism evidence="8 9">
    <name type="scientific">Spirosoma endbachense</name>
    <dbReference type="NCBI Taxonomy" id="2666025"/>
    <lineage>
        <taxon>Bacteria</taxon>
        <taxon>Pseudomonadati</taxon>
        <taxon>Bacteroidota</taxon>
        <taxon>Cytophagia</taxon>
        <taxon>Cytophagales</taxon>
        <taxon>Cytophagaceae</taxon>
        <taxon>Spirosoma</taxon>
    </lineage>
</organism>
<dbReference type="Proteomes" id="UP000464577">
    <property type="component" value="Chromosome"/>
</dbReference>
<feature type="domain" description="Bacterial surface antigen (D15)" evidence="7">
    <location>
        <begin position="1012"/>
        <end position="1221"/>
    </location>
</feature>
<name>A0A6P1W960_9BACT</name>
<keyword evidence="5" id="KW-1133">Transmembrane helix</keyword>
<accession>A0A6P1W960</accession>
<dbReference type="PANTHER" id="PTHR10161:SF14">
    <property type="entry name" value="TARTRATE-RESISTANT ACID PHOSPHATASE TYPE 5"/>
    <property type="match status" value="1"/>
</dbReference>
<evidence type="ECO:0000256" key="5">
    <source>
        <dbReference type="SAM" id="Phobius"/>
    </source>
</evidence>
<evidence type="ECO:0000313" key="9">
    <source>
        <dbReference type="Proteomes" id="UP000464577"/>
    </source>
</evidence>
<comment type="subcellular location">
    <subcellularLocation>
        <location evidence="1">Membrane</location>
    </subcellularLocation>
</comment>
<evidence type="ECO:0000256" key="4">
    <source>
        <dbReference type="ARBA" id="ARBA00023136"/>
    </source>
</evidence>
<dbReference type="KEGG" id="senf:GJR95_38615"/>
<sequence length="1236" mass="139944">MNLPDRFDDTPDKFPLCMRSLYIVISLFIAGSLVSVGMPGWAQTSYSIFLLGDAGAPLPNGQDPVLNALRAQLQKAGSNSSLILLGDNIYQFGLPDADNPNRPDAERRMRDQLDLRTAFTGRVFAIPGNHDWDKSGREGWQRIKNQQDFVRQYTGRDDVFFPNDGCPGPVEVPLSDSLTLVLMDTQYWLHPWDRPGEESDCGAKSLPEFLTQLDDILYRNRHRRVVVAGHHPMYSHGEHGGHFTLKDHLFPLTDIRKWLYVPLPVIGSIYPIYRSVFGSLQDLPNPVYREMRNGMVALFKKYRNLIYTNGHDHNLQLIRRDSLNYLTSGSGSKHTAVAKKAESLFALEKQGFARLDFGVGNQMTISFFAPSDQQPTGELLYQTTIQLRPDPIPSLIEKTQKQPDSLRIVPGAGYAAGSGKRFWFGANYRDVWTNPLTVPVLNMQKAGLVPTERGGGFQTLSLRLVDPKKHEFAIRSIEKYPEKAIPEALRSGLANDIVQDQISASHPFAALAIAPLAETAGVYHTNPKVVVMPDDTALRDYQHTFANMLMLLEERADGDYKGTGLFGNTSKLYSTPKLLEKLQDDNDNRVDQRSVLRARLFDMLIGDWDRHDDQWRWASFKSSKGLRFMPVPRDRDQAFFVNEGILPKIVSRRWLLPKIQGFDYKIRYVPGFNTNARFFDRSFLTEPSRADWLAVADSLQRSLTDEAINKALSQLPEPSRSLTAETIAAKLRQRRADLLRYADEQYRFLAKAVDVVGSDKDELFDLTRLPDGQTDVVVYKLNKDKEPTQELYKRRFDPAETQEIRLYGLGGDDRFVLHGTAPEGSLIRIIGGKGDDVITDSSSVRGLSRRTWVYDLRKNTTISGGSETRNRLSDNKDVNKYDRTAFRYNLTMPLATVQANPDDGLFIGGGILRRTQGFRKEPFAQQHRIMVSHAFATEAYNFHYDGTFTDLLGKADLLLNADIKAPNFVQNFFGIGNETVFNKELGVNYYRVRFENWSLNALLQHKLGKATFFYGPSVERIEVEEGQKKFIQDYAASIPDGQRLFNSFLYGGLKAGFTVDTRNNPLLTTRGLLWRTSLTAYGGLNDQSKSFSQLQSDLSFYASIRLPAILTIATRVGTSLNLNDNYEFFQASTLGGLTNLRGFRRTRFAGENAFYHNLDLRMRLFTIKTYLFPAYAGILAFNDVGRVWVDGEKSNVWHHGYGGGLWLSPYNTAVISLLYAVSREDRIPMLRVGFFF</sequence>
<dbReference type="Gene3D" id="2.40.160.50">
    <property type="entry name" value="membrane protein fhac: a member of the omp85/tpsb transporter family"/>
    <property type="match status" value="1"/>
</dbReference>
<evidence type="ECO:0000259" key="7">
    <source>
        <dbReference type="Pfam" id="PF01103"/>
    </source>
</evidence>
<dbReference type="InterPro" id="IPR029052">
    <property type="entry name" value="Metallo-depent_PP-like"/>
</dbReference>
<proteinExistence type="predicted"/>
<evidence type="ECO:0000313" key="8">
    <source>
        <dbReference type="EMBL" id="QHW00578.1"/>
    </source>
</evidence>
<protein>
    <submittedName>
        <fullName evidence="8">BamA/TamA family outer membrane protein</fullName>
    </submittedName>
</protein>
<dbReference type="Gene3D" id="3.60.21.10">
    <property type="match status" value="2"/>
</dbReference>
<keyword evidence="4 5" id="KW-0472">Membrane</keyword>
<dbReference type="InterPro" id="IPR051558">
    <property type="entry name" value="Metallophosphoesterase_PAP"/>
</dbReference>
<dbReference type="SUPFAM" id="SSF56300">
    <property type="entry name" value="Metallo-dependent phosphatases"/>
    <property type="match status" value="1"/>
</dbReference>